<keyword evidence="1" id="KW-0472">Membrane</keyword>
<protein>
    <recommendedName>
        <fullName evidence="4">Transmembrane protein</fullName>
    </recommendedName>
</protein>
<name>A0A1Y1SJ18_9GAMM</name>
<keyword evidence="1" id="KW-1133">Transmembrane helix</keyword>
<keyword evidence="1" id="KW-0812">Transmembrane</keyword>
<evidence type="ECO:0008006" key="4">
    <source>
        <dbReference type="Google" id="ProtNLM"/>
    </source>
</evidence>
<keyword evidence="3" id="KW-1185">Reference proteome</keyword>
<feature type="transmembrane region" description="Helical" evidence="1">
    <location>
        <begin position="5"/>
        <end position="26"/>
    </location>
</feature>
<feature type="transmembrane region" description="Helical" evidence="1">
    <location>
        <begin position="159"/>
        <end position="177"/>
    </location>
</feature>
<gene>
    <name evidence="2" type="ORF">ATO7_05955</name>
</gene>
<evidence type="ECO:0000256" key="1">
    <source>
        <dbReference type="SAM" id="Phobius"/>
    </source>
</evidence>
<feature type="transmembrane region" description="Helical" evidence="1">
    <location>
        <begin position="96"/>
        <end position="114"/>
    </location>
</feature>
<comment type="caution">
    <text evidence="2">The sequence shown here is derived from an EMBL/GenBank/DDBJ whole genome shotgun (WGS) entry which is preliminary data.</text>
</comment>
<feature type="transmembrane region" description="Helical" evidence="1">
    <location>
        <begin position="126"/>
        <end position="147"/>
    </location>
</feature>
<sequence length="187" mass="19692">MKGVILGAVIGAAVMFFWGFLFWGVLPVGSAAMSGVDNQAAFQSMLAQNLGESGVYVVPFSEDPSDAEFQALHAEGPIATVYYRAEGSEPMSTSTFVMGYLHELVVLLIMGVMLKMAAIASYGARLVVVFLGGLSGAALSSLSGPIWWLHPWNMAVIDLIYQGVAWLLAALVLAALVKPASRHGGVA</sequence>
<organism evidence="2 3">
    <name type="scientific">Oceanococcus atlanticus</name>
    <dbReference type="NCBI Taxonomy" id="1317117"/>
    <lineage>
        <taxon>Bacteria</taxon>
        <taxon>Pseudomonadati</taxon>
        <taxon>Pseudomonadota</taxon>
        <taxon>Gammaproteobacteria</taxon>
        <taxon>Chromatiales</taxon>
        <taxon>Oceanococcaceae</taxon>
        <taxon>Oceanococcus</taxon>
    </lineage>
</organism>
<accession>A0A1Y1SJ18</accession>
<dbReference type="EMBL" id="AQQV01000001">
    <property type="protein sequence ID" value="ORE89400.1"/>
    <property type="molecule type" value="Genomic_DNA"/>
</dbReference>
<dbReference type="Proteomes" id="UP000192342">
    <property type="component" value="Unassembled WGS sequence"/>
</dbReference>
<evidence type="ECO:0000313" key="2">
    <source>
        <dbReference type="EMBL" id="ORE89400.1"/>
    </source>
</evidence>
<dbReference type="RefSeq" id="WP_083560469.1">
    <property type="nucleotide sequence ID" value="NZ_AQQV01000001.1"/>
</dbReference>
<dbReference type="AlphaFoldDB" id="A0A1Y1SJ18"/>
<dbReference type="STRING" id="1317117.ATO7_05955"/>
<evidence type="ECO:0000313" key="3">
    <source>
        <dbReference type="Proteomes" id="UP000192342"/>
    </source>
</evidence>
<proteinExistence type="predicted"/>
<reference evidence="2 3" key="1">
    <citation type="submission" date="2013-04" db="EMBL/GenBank/DDBJ databases">
        <title>Oceanococcus atlanticus 22II-S10r2 Genome Sequencing.</title>
        <authorList>
            <person name="Lai Q."/>
            <person name="Li G."/>
            <person name="Shao Z."/>
        </authorList>
    </citation>
    <scope>NUCLEOTIDE SEQUENCE [LARGE SCALE GENOMIC DNA]</scope>
    <source>
        <strain evidence="2 3">22II-S10r2</strain>
    </source>
</reference>
<dbReference type="OrthoDB" id="288182at2"/>